<sequence length="72" mass="8101">MGQCGDQEGLRHLIMAAILDTLGSADDAVEHFRLSTLDEGKKCLEDVRDNYHGYDFENRLNVRIHAALKNLS</sequence>
<dbReference type="AlphaFoldDB" id="A0A8J5KDG2"/>
<gene>
    <name evidence="1" type="primary">Ttc39c-L4</name>
    <name evidence="1" type="ORF">Hamer_G031028</name>
</gene>
<keyword evidence="2" id="KW-1185">Reference proteome</keyword>
<accession>A0A8J5KDG2</accession>
<evidence type="ECO:0000313" key="2">
    <source>
        <dbReference type="Proteomes" id="UP000747542"/>
    </source>
</evidence>
<dbReference type="Proteomes" id="UP000747542">
    <property type="component" value="Unassembled WGS sequence"/>
</dbReference>
<proteinExistence type="predicted"/>
<organism evidence="1 2">
    <name type="scientific">Homarus americanus</name>
    <name type="common">American lobster</name>
    <dbReference type="NCBI Taxonomy" id="6706"/>
    <lineage>
        <taxon>Eukaryota</taxon>
        <taxon>Metazoa</taxon>
        <taxon>Ecdysozoa</taxon>
        <taxon>Arthropoda</taxon>
        <taxon>Crustacea</taxon>
        <taxon>Multicrustacea</taxon>
        <taxon>Malacostraca</taxon>
        <taxon>Eumalacostraca</taxon>
        <taxon>Eucarida</taxon>
        <taxon>Decapoda</taxon>
        <taxon>Pleocyemata</taxon>
        <taxon>Astacidea</taxon>
        <taxon>Nephropoidea</taxon>
        <taxon>Nephropidae</taxon>
        <taxon>Homarus</taxon>
    </lineage>
</organism>
<name>A0A8J5KDG2_HOMAM</name>
<evidence type="ECO:0000313" key="1">
    <source>
        <dbReference type="EMBL" id="KAG7169495.1"/>
    </source>
</evidence>
<protein>
    <submittedName>
        <fullName evidence="1">Tetratricopeptide repeat protein 39C-like 4</fullName>
    </submittedName>
</protein>
<reference evidence="1" key="1">
    <citation type="journal article" date="2021" name="Sci. Adv.">
        <title>The American lobster genome reveals insights on longevity, neural, and immune adaptations.</title>
        <authorList>
            <person name="Polinski J.M."/>
            <person name="Zimin A.V."/>
            <person name="Clark K.F."/>
            <person name="Kohn A.B."/>
            <person name="Sadowski N."/>
            <person name="Timp W."/>
            <person name="Ptitsyn A."/>
            <person name="Khanna P."/>
            <person name="Romanova D.Y."/>
            <person name="Williams P."/>
            <person name="Greenwood S.J."/>
            <person name="Moroz L.L."/>
            <person name="Walt D.R."/>
            <person name="Bodnar A.G."/>
        </authorList>
    </citation>
    <scope>NUCLEOTIDE SEQUENCE</scope>
    <source>
        <strain evidence="1">GMGI-L3</strain>
    </source>
</reference>
<comment type="caution">
    <text evidence="1">The sequence shown here is derived from an EMBL/GenBank/DDBJ whole genome shotgun (WGS) entry which is preliminary data.</text>
</comment>
<dbReference type="EMBL" id="JAHLQT010016269">
    <property type="protein sequence ID" value="KAG7169495.1"/>
    <property type="molecule type" value="Genomic_DNA"/>
</dbReference>